<dbReference type="CDD" id="cd03188">
    <property type="entry name" value="GST_C_Beta"/>
    <property type="match status" value="1"/>
</dbReference>
<dbReference type="SUPFAM" id="SSF52833">
    <property type="entry name" value="Thioredoxin-like"/>
    <property type="match status" value="1"/>
</dbReference>
<dbReference type="Gene3D" id="1.20.1050.10">
    <property type="match status" value="1"/>
</dbReference>
<evidence type="ECO:0000259" key="2">
    <source>
        <dbReference type="PROSITE" id="PS50404"/>
    </source>
</evidence>
<keyword evidence="5" id="KW-1185">Reference proteome</keyword>
<dbReference type="InterPro" id="IPR040079">
    <property type="entry name" value="Glutathione_S-Trfase"/>
</dbReference>
<evidence type="ECO:0000313" key="4">
    <source>
        <dbReference type="EMBL" id="KAA8911713.1"/>
    </source>
</evidence>
<gene>
    <name evidence="4" type="ORF">TRICI_003728</name>
</gene>
<proteinExistence type="inferred from homology"/>
<dbReference type="InterPro" id="IPR004045">
    <property type="entry name" value="Glutathione_S-Trfase_N"/>
</dbReference>
<comment type="similarity">
    <text evidence="1">Belongs to the GST superfamily.</text>
</comment>
<dbReference type="Proteomes" id="UP000761534">
    <property type="component" value="Unassembled WGS sequence"/>
</dbReference>
<dbReference type="InterPro" id="IPR010987">
    <property type="entry name" value="Glutathione-S-Trfase_C-like"/>
</dbReference>
<protein>
    <recommendedName>
        <fullName evidence="6">Glutathione transferase</fullName>
    </recommendedName>
</protein>
<dbReference type="EMBL" id="SWFS01000274">
    <property type="protein sequence ID" value="KAA8911713.1"/>
    <property type="molecule type" value="Genomic_DNA"/>
</dbReference>
<reference evidence="4" key="1">
    <citation type="journal article" date="2019" name="G3 (Bethesda)">
        <title>Genome Assemblies of Two Rare Opportunistic Yeast Pathogens: Diutina rugosa (syn. Candida rugosa) and Trichomonascus ciferrii (syn. Candida ciferrii).</title>
        <authorList>
            <person name="Mixao V."/>
            <person name="Saus E."/>
            <person name="Hansen A.P."/>
            <person name="Lass-Florl C."/>
            <person name="Gabaldon T."/>
        </authorList>
    </citation>
    <scope>NUCLEOTIDE SEQUENCE</scope>
    <source>
        <strain evidence="4">CBS 4856</strain>
    </source>
</reference>
<dbReference type="InterPro" id="IPR004046">
    <property type="entry name" value="GST_C"/>
</dbReference>
<dbReference type="Pfam" id="PF14497">
    <property type="entry name" value="GST_C_3"/>
    <property type="match status" value="1"/>
</dbReference>
<dbReference type="OrthoDB" id="2309723at2759"/>
<dbReference type="PANTHER" id="PTHR44051">
    <property type="entry name" value="GLUTATHIONE S-TRANSFERASE-RELATED"/>
    <property type="match status" value="1"/>
</dbReference>
<dbReference type="InterPro" id="IPR036282">
    <property type="entry name" value="Glutathione-S-Trfase_C_sf"/>
</dbReference>
<dbReference type="PROSITE" id="PS50405">
    <property type="entry name" value="GST_CTER"/>
    <property type="match status" value="1"/>
</dbReference>
<feature type="domain" description="GST N-terminal" evidence="2">
    <location>
        <begin position="8"/>
        <end position="91"/>
    </location>
</feature>
<evidence type="ECO:0000313" key="5">
    <source>
        <dbReference type="Proteomes" id="UP000761534"/>
    </source>
</evidence>
<dbReference type="PROSITE" id="PS50404">
    <property type="entry name" value="GST_NTER"/>
    <property type="match status" value="1"/>
</dbReference>
<dbReference type="PANTHER" id="PTHR44051:SF8">
    <property type="entry name" value="GLUTATHIONE S-TRANSFERASE GSTA"/>
    <property type="match status" value="1"/>
</dbReference>
<evidence type="ECO:0000256" key="1">
    <source>
        <dbReference type="ARBA" id="ARBA00007409"/>
    </source>
</evidence>
<organism evidence="4 5">
    <name type="scientific">Trichomonascus ciferrii</name>
    <dbReference type="NCBI Taxonomy" id="44093"/>
    <lineage>
        <taxon>Eukaryota</taxon>
        <taxon>Fungi</taxon>
        <taxon>Dikarya</taxon>
        <taxon>Ascomycota</taxon>
        <taxon>Saccharomycotina</taxon>
        <taxon>Dipodascomycetes</taxon>
        <taxon>Dipodascales</taxon>
        <taxon>Trichomonascaceae</taxon>
        <taxon>Trichomonascus</taxon>
        <taxon>Trichomonascus ciferrii complex</taxon>
    </lineage>
</organism>
<evidence type="ECO:0008006" key="6">
    <source>
        <dbReference type="Google" id="ProtNLM"/>
    </source>
</evidence>
<dbReference type="Pfam" id="PF02798">
    <property type="entry name" value="GST_N"/>
    <property type="match status" value="1"/>
</dbReference>
<comment type="caution">
    <text evidence="4">The sequence shown here is derived from an EMBL/GenBank/DDBJ whole genome shotgun (WGS) entry which is preliminary data.</text>
</comment>
<dbReference type="SUPFAM" id="SSF47616">
    <property type="entry name" value="GST C-terminal domain-like"/>
    <property type="match status" value="1"/>
</dbReference>
<sequence>MKLARRMSTFKLYSYPGSCSLAVHIVLIEGGFDYEIVEVSLSDKGLAVGDEPLGKVNPKGKVPALQIDDEKILTEGCVINQYLQSQSPEELFFPLGEGKWDALETLNFLTTDLHKGMALYFAPYVTEEVKEAHKNHDSKRSFGHLNQLLEGKDYLFGDRASIADFYAYVISTWTFLHKVDISEFKNVVEFGKRIESRPAVQQALKESGLKPYFS</sequence>
<name>A0A642V988_9ASCO</name>
<dbReference type="AlphaFoldDB" id="A0A642V988"/>
<dbReference type="CDD" id="cd03057">
    <property type="entry name" value="GST_N_Beta"/>
    <property type="match status" value="1"/>
</dbReference>
<dbReference type="InterPro" id="IPR036249">
    <property type="entry name" value="Thioredoxin-like_sf"/>
</dbReference>
<feature type="domain" description="GST C-terminal" evidence="3">
    <location>
        <begin position="95"/>
        <end position="213"/>
    </location>
</feature>
<evidence type="ECO:0000259" key="3">
    <source>
        <dbReference type="PROSITE" id="PS50405"/>
    </source>
</evidence>
<dbReference type="VEuPathDB" id="FungiDB:TRICI_003728"/>
<dbReference type="SFLD" id="SFLDG00358">
    <property type="entry name" value="Main_(cytGST)"/>
    <property type="match status" value="1"/>
</dbReference>
<dbReference type="Gene3D" id="3.40.30.10">
    <property type="entry name" value="Glutaredoxin"/>
    <property type="match status" value="1"/>
</dbReference>
<dbReference type="SFLD" id="SFLDS00019">
    <property type="entry name" value="Glutathione_Transferase_(cytos"/>
    <property type="match status" value="1"/>
</dbReference>
<accession>A0A642V988</accession>